<dbReference type="PROSITE" id="PS50104">
    <property type="entry name" value="TIR"/>
    <property type="match status" value="1"/>
</dbReference>
<dbReference type="InterPro" id="IPR035897">
    <property type="entry name" value="Toll_tir_struct_dom_sf"/>
</dbReference>
<comment type="subcellular location">
    <subcellularLocation>
        <location evidence="1">Membrane</location>
    </subcellularLocation>
</comment>
<reference evidence="7" key="1">
    <citation type="submission" date="2019-08" db="EMBL/GenBank/DDBJ databases">
        <title>The improved chromosome-level genome for the pearl oyster Pinctada fucata martensii using PacBio sequencing and Hi-C.</title>
        <authorList>
            <person name="Zheng Z."/>
        </authorList>
    </citation>
    <scope>NUCLEOTIDE SEQUENCE</scope>
    <source>
        <strain evidence="7">ZZ-2019</strain>
        <tissue evidence="7">Adductor muscle</tissue>
    </source>
</reference>
<feature type="domain" description="TIR" evidence="6">
    <location>
        <begin position="23"/>
        <end position="165"/>
    </location>
</feature>
<dbReference type="PANTHER" id="PTHR24365">
    <property type="entry name" value="TOLL-LIKE RECEPTOR"/>
    <property type="match status" value="1"/>
</dbReference>
<dbReference type="Pfam" id="PF13676">
    <property type="entry name" value="TIR_2"/>
    <property type="match status" value="1"/>
</dbReference>
<dbReference type="EMBL" id="VSWD01000011">
    <property type="protein sequence ID" value="KAK3087924.1"/>
    <property type="molecule type" value="Genomic_DNA"/>
</dbReference>
<dbReference type="Proteomes" id="UP001186944">
    <property type="component" value="Unassembled WGS sequence"/>
</dbReference>
<sequence length="168" mass="19647">MTRRSLRGYFLLQNQDGSEKKFFEFDAFISYAEEDVDFAHEALKTKVQNKYPTAKLCYHSEHFLPGRSIPESIVNAVNCSRKTVCVLSEHFLVSEWCIYEFKMANLEKIYKRGDQDSLLILMLGSINLERVPVDIMTYLKSRSYIEVPKNVNESDDFWNHIISAIMEE</sequence>
<evidence type="ECO:0000256" key="4">
    <source>
        <dbReference type="ARBA" id="ARBA00022989"/>
    </source>
</evidence>
<dbReference type="AlphaFoldDB" id="A0AA88XP51"/>
<proteinExistence type="predicted"/>
<keyword evidence="4" id="KW-1133">Transmembrane helix</keyword>
<gene>
    <name evidence="7" type="ORF">FSP39_012482</name>
</gene>
<dbReference type="GO" id="GO:0005886">
    <property type="term" value="C:plasma membrane"/>
    <property type="evidence" value="ECO:0007669"/>
    <property type="project" value="TreeGrafter"/>
</dbReference>
<evidence type="ECO:0000313" key="8">
    <source>
        <dbReference type="Proteomes" id="UP001186944"/>
    </source>
</evidence>
<evidence type="ECO:0000259" key="6">
    <source>
        <dbReference type="PROSITE" id="PS50104"/>
    </source>
</evidence>
<organism evidence="7 8">
    <name type="scientific">Pinctada imbricata</name>
    <name type="common">Atlantic pearl-oyster</name>
    <name type="synonym">Pinctada martensii</name>
    <dbReference type="NCBI Taxonomy" id="66713"/>
    <lineage>
        <taxon>Eukaryota</taxon>
        <taxon>Metazoa</taxon>
        <taxon>Spiralia</taxon>
        <taxon>Lophotrochozoa</taxon>
        <taxon>Mollusca</taxon>
        <taxon>Bivalvia</taxon>
        <taxon>Autobranchia</taxon>
        <taxon>Pteriomorphia</taxon>
        <taxon>Pterioida</taxon>
        <taxon>Pterioidea</taxon>
        <taxon>Pteriidae</taxon>
        <taxon>Pinctada</taxon>
    </lineage>
</organism>
<dbReference type="GO" id="GO:0007165">
    <property type="term" value="P:signal transduction"/>
    <property type="evidence" value="ECO:0007669"/>
    <property type="project" value="InterPro"/>
</dbReference>
<dbReference type="InterPro" id="IPR000157">
    <property type="entry name" value="TIR_dom"/>
</dbReference>
<keyword evidence="8" id="KW-1185">Reference proteome</keyword>
<dbReference type="PANTHER" id="PTHR24365:SF541">
    <property type="entry name" value="PROTEIN TOLL-RELATED"/>
    <property type="match status" value="1"/>
</dbReference>
<evidence type="ECO:0000313" key="7">
    <source>
        <dbReference type="EMBL" id="KAK3087924.1"/>
    </source>
</evidence>
<evidence type="ECO:0000256" key="1">
    <source>
        <dbReference type="ARBA" id="ARBA00004370"/>
    </source>
</evidence>
<dbReference type="GO" id="GO:0038023">
    <property type="term" value="F:signaling receptor activity"/>
    <property type="evidence" value="ECO:0007669"/>
    <property type="project" value="TreeGrafter"/>
</dbReference>
<dbReference type="SUPFAM" id="SSF52200">
    <property type="entry name" value="Toll/Interleukin receptor TIR domain"/>
    <property type="match status" value="1"/>
</dbReference>
<evidence type="ECO:0000256" key="3">
    <source>
        <dbReference type="ARBA" id="ARBA00022729"/>
    </source>
</evidence>
<evidence type="ECO:0000256" key="2">
    <source>
        <dbReference type="ARBA" id="ARBA00022692"/>
    </source>
</evidence>
<keyword evidence="5" id="KW-0472">Membrane</keyword>
<evidence type="ECO:0000256" key="5">
    <source>
        <dbReference type="ARBA" id="ARBA00023136"/>
    </source>
</evidence>
<dbReference type="SMART" id="SM00255">
    <property type="entry name" value="TIR"/>
    <property type="match status" value="1"/>
</dbReference>
<name>A0AA88XP51_PINIB</name>
<keyword evidence="2" id="KW-0812">Transmembrane</keyword>
<dbReference type="Gene3D" id="3.40.50.10140">
    <property type="entry name" value="Toll/interleukin-1 receptor homology (TIR) domain"/>
    <property type="match status" value="1"/>
</dbReference>
<keyword evidence="3" id="KW-0732">Signal</keyword>
<protein>
    <recommendedName>
        <fullName evidence="6">TIR domain-containing protein</fullName>
    </recommendedName>
</protein>
<accession>A0AA88XP51</accession>
<comment type="caution">
    <text evidence="7">The sequence shown here is derived from an EMBL/GenBank/DDBJ whole genome shotgun (WGS) entry which is preliminary data.</text>
</comment>